<dbReference type="AlphaFoldDB" id="A0A9N8VSY7"/>
<proteinExistence type="predicted"/>
<comment type="caution">
    <text evidence="2">The sequence shown here is derived from an EMBL/GenBank/DDBJ whole genome shotgun (WGS) entry which is preliminary data.</text>
</comment>
<organism evidence="2 3">
    <name type="scientific">Ambispora gerdemannii</name>
    <dbReference type="NCBI Taxonomy" id="144530"/>
    <lineage>
        <taxon>Eukaryota</taxon>
        <taxon>Fungi</taxon>
        <taxon>Fungi incertae sedis</taxon>
        <taxon>Mucoromycota</taxon>
        <taxon>Glomeromycotina</taxon>
        <taxon>Glomeromycetes</taxon>
        <taxon>Archaeosporales</taxon>
        <taxon>Ambisporaceae</taxon>
        <taxon>Ambispora</taxon>
    </lineage>
</organism>
<protein>
    <submittedName>
        <fullName evidence="2">926_t:CDS:1</fullName>
    </submittedName>
</protein>
<evidence type="ECO:0000313" key="2">
    <source>
        <dbReference type="EMBL" id="CAG8459808.1"/>
    </source>
</evidence>
<evidence type="ECO:0000313" key="3">
    <source>
        <dbReference type="Proteomes" id="UP000789831"/>
    </source>
</evidence>
<gene>
    <name evidence="2" type="ORF">AGERDE_LOCUS2191</name>
</gene>
<dbReference type="EMBL" id="CAJVPL010000174">
    <property type="protein sequence ID" value="CAG8459808.1"/>
    <property type="molecule type" value="Genomic_DNA"/>
</dbReference>
<evidence type="ECO:0000256" key="1">
    <source>
        <dbReference type="SAM" id="MobiDB-lite"/>
    </source>
</evidence>
<name>A0A9N8VSY7_9GLOM</name>
<dbReference type="Proteomes" id="UP000789831">
    <property type="component" value="Unassembled WGS sequence"/>
</dbReference>
<keyword evidence="3" id="KW-1185">Reference proteome</keyword>
<reference evidence="2" key="1">
    <citation type="submission" date="2021-06" db="EMBL/GenBank/DDBJ databases">
        <authorList>
            <person name="Kallberg Y."/>
            <person name="Tangrot J."/>
            <person name="Rosling A."/>
        </authorList>
    </citation>
    <scope>NUCLEOTIDE SEQUENCE</scope>
    <source>
        <strain evidence="2">MT106</strain>
    </source>
</reference>
<accession>A0A9N8VSY7</accession>
<sequence length="87" mass="10108">MTTVKRRTTINSVVSNQDTVHLYLKIPDNEVAELSCNWSWYERYDTSSDNEEVSNEAEKTFSESEESVVKPPRKRTGVVIMRTTHQQ</sequence>
<feature type="region of interest" description="Disordered" evidence="1">
    <location>
        <begin position="46"/>
        <end position="87"/>
    </location>
</feature>